<dbReference type="PANTHER" id="PTHR35868">
    <property type="entry name" value="DUF2804 DOMAIN-CONTAINING PROTEIN-RELATED"/>
    <property type="match status" value="1"/>
</dbReference>
<reference evidence="1 2" key="1">
    <citation type="submission" date="2006-03" db="EMBL/GenBank/DDBJ databases">
        <authorList>
            <person name="Pinhassi J."/>
            <person name="Pedros-Alio C."/>
            <person name="Ferriera S."/>
            <person name="Johnson J."/>
            <person name="Kravitz S."/>
            <person name="Halpern A."/>
            <person name="Remington K."/>
            <person name="Beeson K."/>
            <person name="Tran B."/>
            <person name="Rogers Y.-H."/>
            <person name="Friedman R."/>
            <person name="Venter J.C."/>
        </authorList>
    </citation>
    <scope>NUCLEOTIDE SEQUENCE [LARGE SCALE GENOMIC DNA]</scope>
    <source>
        <strain evidence="1 2">RED65</strain>
    </source>
</reference>
<comment type="caution">
    <text evidence="1">The sequence shown here is derived from an EMBL/GenBank/DDBJ whole genome shotgun (WGS) entry which is preliminary data.</text>
</comment>
<name>Q1N5J0_9GAMM</name>
<sequence length="333" mass="38224">MQQLIDSKGQIDFGCYPNSPHTINYMDFDLRNAMDKPLSKWRRHMGFNQFQFIAITGDDFILGVALVHLKWVSNCFAYIYQPSTKQFKEYSYLKPFGLGLQTSLQPNGGKWHFKSGNKHVRIDCQNDSRRLQVSLGALKADVTISEPKNTPPLSVCCRAGYSGWQFTQKQTALDVSGSVRWREHQFDCKNMLASVDWSCGHMRRETFWMWSSLSAYTSTGNKVGLNLAAGVNETSETENALWIDDRMIKLDRARFKFDRSNRMEEWVITTSDGHVDLRFQPEGERKEKVNAVFIASNFTQLFGRFYGTLKDESGGIYTVNGALGFCEDHYAKW</sequence>
<dbReference type="HOGENOM" id="CLU_068418_1_0_6"/>
<organism evidence="1 2">
    <name type="scientific">Bermanella marisrubri</name>
    <dbReference type="NCBI Taxonomy" id="207949"/>
    <lineage>
        <taxon>Bacteria</taxon>
        <taxon>Pseudomonadati</taxon>
        <taxon>Pseudomonadota</taxon>
        <taxon>Gammaproteobacteria</taxon>
        <taxon>Oceanospirillales</taxon>
        <taxon>Oceanospirillaceae</taxon>
        <taxon>Bermanella</taxon>
    </lineage>
</organism>
<evidence type="ECO:0000313" key="2">
    <source>
        <dbReference type="Proteomes" id="UP000004263"/>
    </source>
</evidence>
<evidence type="ECO:0008006" key="3">
    <source>
        <dbReference type="Google" id="ProtNLM"/>
    </source>
</evidence>
<proteinExistence type="predicted"/>
<protein>
    <recommendedName>
        <fullName evidence="3">DUF2804 domain-containing protein</fullName>
    </recommendedName>
</protein>
<dbReference type="RefSeq" id="WP_007017370.1">
    <property type="nucleotide sequence ID" value="NZ_CH724113.1"/>
</dbReference>
<gene>
    <name evidence="1" type="ORF">RED65_11179</name>
</gene>
<dbReference type="OrthoDB" id="9134802at2"/>
<accession>Q1N5J0</accession>
<dbReference type="AlphaFoldDB" id="Q1N5J0"/>
<dbReference type="Proteomes" id="UP000004263">
    <property type="component" value="Unassembled WGS sequence"/>
</dbReference>
<dbReference type="Pfam" id="PF10974">
    <property type="entry name" value="DUF2804"/>
    <property type="match status" value="1"/>
</dbReference>
<evidence type="ECO:0000313" key="1">
    <source>
        <dbReference type="EMBL" id="EAT13952.1"/>
    </source>
</evidence>
<keyword evidence="2" id="KW-1185">Reference proteome</keyword>
<dbReference type="PANTHER" id="PTHR35868:SF4">
    <property type="entry name" value="DUF2804 DOMAIN-CONTAINING PROTEIN"/>
    <property type="match status" value="1"/>
</dbReference>
<dbReference type="InterPro" id="IPR021243">
    <property type="entry name" value="DUF2804"/>
</dbReference>
<dbReference type="EMBL" id="AAQH01000001">
    <property type="protein sequence ID" value="EAT13952.1"/>
    <property type="molecule type" value="Genomic_DNA"/>
</dbReference>
<dbReference type="STRING" id="207949.RED65_11179"/>